<dbReference type="FunFam" id="3.40.50.720:FF:000084">
    <property type="entry name" value="Short-chain dehydrogenase reductase"/>
    <property type="match status" value="1"/>
</dbReference>
<dbReference type="RefSeq" id="WP_007202682.1">
    <property type="nucleotide sequence ID" value="NZ_AKKV01000028.1"/>
</dbReference>
<proteinExistence type="inferred from homology"/>
<evidence type="ECO:0000313" key="4">
    <source>
        <dbReference type="Proteomes" id="UP000004080"/>
    </source>
</evidence>
<dbReference type="InterPro" id="IPR020904">
    <property type="entry name" value="Sc_DH/Rdtase_CS"/>
</dbReference>
<dbReference type="eggNOG" id="COG1028">
    <property type="taxonomic scope" value="Bacteria"/>
</dbReference>
<organism evidence="3 4">
    <name type="scientific">Fictibacillus macauensis ZFHKF-1</name>
    <dbReference type="NCBI Taxonomy" id="1196324"/>
    <lineage>
        <taxon>Bacteria</taxon>
        <taxon>Bacillati</taxon>
        <taxon>Bacillota</taxon>
        <taxon>Bacilli</taxon>
        <taxon>Bacillales</taxon>
        <taxon>Fictibacillaceae</taxon>
        <taxon>Fictibacillus</taxon>
    </lineage>
</organism>
<dbReference type="CDD" id="cd05233">
    <property type="entry name" value="SDR_c"/>
    <property type="match status" value="1"/>
</dbReference>
<dbReference type="EMBL" id="AKKV01000028">
    <property type="protein sequence ID" value="EIT84969.1"/>
    <property type="molecule type" value="Genomic_DNA"/>
</dbReference>
<dbReference type="Proteomes" id="UP000004080">
    <property type="component" value="Unassembled WGS sequence"/>
</dbReference>
<evidence type="ECO:0000256" key="2">
    <source>
        <dbReference type="ARBA" id="ARBA00023002"/>
    </source>
</evidence>
<dbReference type="PANTHER" id="PTHR24321:SF8">
    <property type="entry name" value="ESTRADIOL 17-BETA-DEHYDROGENASE 8-RELATED"/>
    <property type="match status" value="1"/>
</dbReference>
<dbReference type="InterPro" id="IPR002347">
    <property type="entry name" value="SDR_fam"/>
</dbReference>
<dbReference type="AlphaFoldDB" id="I8AHS4"/>
<dbReference type="Gene3D" id="3.40.50.720">
    <property type="entry name" value="NAD(P)-binding Rossmann-like Domain"/>
    <property type="match status" value="1"/>
</dbReference>
<dbReference type="GO" id="GO:0016491">
    <property type="term" value="F:oxidoreductase activity"/>
    <property type="evidence" value="ECO:0007669"/>
    <property type="project" value="UniProtKB-KW"/>
</dbReference>
<dbReference type="Pfam" id="PF13561">
    <property type="entry name" value="adh_short_C2"/>
    <property type="match status" value="1"/>
</dbReference>
<accession>I8AHS4</accession>
<dbReference type="PRINTS" id="PR00081">
    <property type="entry name" value="GDHRDH"/>
</dbReference>
<dbReference type="SUPFAM" id="SSF51735">
    <property type="entry name" value="NAD(P)-binding Rossmann-fold domains"/>
    <property type="match status" value="1"/>
</dbReference>
<dbReference type="OrthoDB" id="9803333at2"/>
<comment type="caution">
    <text evidence="3">The sequence shown here is derived from an EMBL/GenBank/DDBJ whole genome shotgun (WGS) entry which is preliminary data.</text>
</comment>
<reference evidence="3 4" key="1">
    <citation type="journal article" date="2012" name="J. Bacteriol.">
        <title>Genome of Bacillus macauensis ZFHKF-1, a Long-Chain-Forming Bacterium.</title>
        <authorList>
            <person name="Cai L."/>
            <person name="Zhang T."/>
        </authorList>
    </citation>
    <scope>NUCLEOTIDE SEQUENCE [LARGE SCALE GENOMIC DNA]</scope>
    <source>
        <strain evidence="3 4">ZFHKF-1</strain>
    </source>
</reference>
<keyword evidence="4" id="KW-1185">Reference proteome</keyword>
<dbReference type="PATRIC" id="fig|1196324.3.peg.2663"/>
<gene>
    <name evidence="3" type="ORF">A374_13020</name>
</gene>
<sequence>MFKEKVVIVTGASQGIGRQVALEFAKAGAKVVVADVAQKCGQAVVEEVLEQGGTAIFVKCDVRKPEDITELMEITKQKFGPVDVLINNAGKVQWKSPLEVTVEEWEDIIHTNLRSTFLCAREAAKQMIASGGGRIVNIASTRATMSEPHTESYAATKGGILALTHALAASFSNQGITVNAVSPGWIETGDYASLREVDHQQHLSGRVGKPSDIAKACLFLAQEANDFINGENIVVDGGMTRKMIYAD</sequence>
<protein>
    <submittedName>
        <fullName evidence="3">Short-chain dehydrogenase</fullName>
    </submittedName>
</protein>
<dbReference type="PRINTS" id="PR00080">
    <property type="entry name" value="SDRFAMILY"/>
</dbReference>
<dbReference type="InterPro" id="IPR036291">
    <property type="entry name" value="NAD(P)-bd_dom_sf"/>
</dbReference>
<dbReference type="GO" id="GO:0008206">
    <property type="term" value="P:bile acid metabolic process"/>
    <property type="evidence" value="ECO:0007669"/>
    <property type="project" value="UniProtKB-ARBA"/>
</dbReference>
<dbReference type="STRING" id="1196324.A374_13020"/>
<keyword evidence="2" id="KW-0560">Oxidoreductase</keyword>
<name>I8AHS4_9BACL</name>
<comment type="similarity">
    <text evidence="1">Belongs to the short-chain dehydrogenases/reductases (SDR) family.</text>
</comment>
<evidence type="ECO:0000313" key="3">
    <source>
        <dbReference type="EMBL" id="EIT84969.1"/>
    </source>
</evidence>
<dbReference type="PANTHER" id="PTHR24321">
    <property type="entry name" value="DEHYDROGENASES, SHORT CHAIN"/>
    <property type="match status" value="1"/>
</dbReference>
<evidence type="ECO:0000256" key="1">
    <source>
        <dbReference type="ARBA" id="ARBA00006484"/>
    </source>
</evidence>
<dbReference type="PROSITE" id="PS00061">
    <property type="entry name" value="ADH_SHORT"/>
    <property type="match status" value="1"/>
</dbReference>
<dbReference type="NCBIfam" id="NF005559">
    <property type="entry name" value="PRK07231.1"/>
    <property type="match status" value="1"/>
</dbReference>